<proteinExistence type="predicted"/>
<dbReference type="EMBL" id="CAJOBG010084522">
    <property type="protein sequence ID" value="CAF4643618.1"/>
    <property type="molecule type" value="Genomic_DNA"/>
</dbReference>
<comment type="caution">
    <text evidence="2">The sequence shown here is derived from an EMBL/GenBank/DDBJ whole genome shotgun (WGS) entry which is preliminary data.</text>
</comment>
<evidence type="ECO:0000256" key="1">
    <source>
        <dbReference type="SAM" id="MobiDB-lite"/>
    </source>
</evidence>
<gene>
    <name evidence="2" type="ORF">OVN521_LOCUS46606</name>
</gene>
<feature type="non-terminal residue" evidence="2">
    <location>
        <position position="1"/>
    </location>
</feature>
<organism evidence="2 3">
    <name type="scientific">Rotaria magnacalcarata</name>
    <dbReference type="NCBI Taxonomy" id="392030"/>
    <lineage>
        <taxon>Eukaryota</taxon>
        <taxon>Metazoa</taxon>
        <taxon>Spiralia</taxon>
        <taxon>Gnathifera</taxon>
        <taxon>Rotifera</taxon>
        <taxon>Eurotatoria</taxon>
        <taxon>Bdelloidea</taxon>
        <taxon>Philodinida</taxon>
        <taxon>Philodinidae</taxon>
        <taxon>Rotaria</taxon>
    </lineage>
</organism>
<feature type="region of interest" description="Disordered" evidence="1">
    <location>
        <begin position="50"/>
        <end position="95"/>
    </location>
</feature>
<sequence>QRFTRVESSIVTLAESIAKLSAQIQMQRVIKDDVYHLRQEVAELRQQVYQQYPRQQQQPSTPAGGRTSSMSTASQQQSRLITANTQRLTTANRTN</sequence>
<name>A0A821EZP4_9BILA</name>
<reference evidence="2" key="1">
    <citation type="submission" date="2021-02" db="EMBL/GenBank/DDBJ databases">
        <authorList>
            <person name="Nowell W R."/>
        </authorList>
    </citation>
    <scope>NUCLEOTIDE SEQUENCE</scope>
</reference>
<dbReference type="AlphaFoldDB" id="A0A821EZP4"/>
<feature type="compositionally biased region" description="Low complexity" evidence="1">
    <location>
        <begin position="67"/>
        <end position="78"/>
    </location>
</feature>
<evidence type="ECO:0000313" key="2">
    <source>
        <dbReference type="EMBL" id="CAF4643618.1"/>
    </source>
</evidence>
<feature type="compositionally biased region" description="Polar residues" evidence="1">
    <location>
        <begin position="79"/>
        <end position="95"/>
    </location>
</feature>
<evidence type="ECO:0000313" key="3">
    <source>
        <dbReference type="Proteomes" id="UP000663866"/>
    </source>
</evidence>
<accession>A0A821EZP4</accession>
<dbReference type="Proteomes" id="UP000663866">
    <property type="component" value="Unassembled WGS sequence"/>
</dbReference>
<feature type="non-terminal residue" evidence="2">
    <location>
        <position position="95"/>
    </location>
</feature>
<protein>
    <submittedName>
        <fullName evidence="2">Uncharacterized protein</fullName>
    </submittedName>
</protein>
<feature type="compositionally biased region" description="Low complexity" evidence="1">
    <location>
        <begin position="50"/>
        <end position="59"/>
    </location>
</feature>
<keyword evidence="3" id="KW-1185">Reference proteome</keyword>